<dbReference type="InterPro" id="IPR036162">
    <property type="entry name" value="Resolvase-like_N_sf"/>
</dbReference>
<dbReference type="CDD" id="cd00338">
    <property type="entry name" value="Ser_Recombinase"/>
    <property type="match status" value="1"/>
</dbReference>
<keyword evidence="1" id="KW-0229">DNA integration</keyword>
<dbReference type="InterPro" id="IPR006118">
    <property type="entry name" value="Recombinase_CS"/>
</dbReference>
<accession>A0A8S5PPI5</accession>
<reference evidence="9" key="1">
    <citation type="journal article" date="2021" name="Proc. Natl. Acad. Sci. U.S.A.">
        <title>A Catalog of Tens of Thousands of Viruses from Human Metagenomes Reveals Hidden Associations with Chronic Diseases.</title>
        <authorList>
            <person name="Tisza M.J."/>
            <person name="Buck C.B."/>
        </authorList>
    </citation>
    <scope>NUCLEOTIDE SEQUENCE</scope>
    <source>
        <strain evidence="9">Ct8NQ14</strain>
    </source>
</reference>
<keyword evidence="3" id="KW-0238">DNA-binding</keyword>
<dbReference type="InterPro" id="IPR038109">
    <property type="entry name" value="DNA_bind_recomb_sf"/>
</dbReference>
<evidence type="ECO:0000256" key="4">
    <source>
        <dbReference type="ARBA" id="ARBA00023172"/>
    </source>
</evidence>
<evidence type="ECO:0000256" key="6">
    <source>
        <dbReference type="PROSITE-ProRule" id="PRU10137"/>
    </source>
</evidence>
<feature type="domain" description="Recombinase" evidence="8">
    <location>
        <begin position="166"/>
        <end position="261"/>
    </location>
</feature>
<keyword evidence="2" id="KW-0230">DNA invertase</keyword>
<evidence type="ECO:0000256" key="3">
    <source>
        <dbReference type="ARBA" id="ARBA00023125"/>
    </source>
</evidence>
<evidence type="ECO:0000313" key="9">
    <source>
        <dbReference type="EMBL" id="DAE08108.1"/>
    </source>
</evidence>
<dbReference type="PROSITE" id="PS51736">
    <property type="entry name" value="RECOMBINASES_3"/>
    <property type="match status" value="1"/>
</dbReference>
<organism evidence="9">
    <name type="scientific">Siphoviridae sp. ct8NQ14</name>
    <dbReference type="NCBI Taxonomy" id="2825363"/>
    <lineage>
        <taxon>Viruses</taxon>
        <taxon>Duplodnaviria</taxon>
        <taxon>Heunggongvirae</taxon>
        <taxon>Uroviricota</taxon>
        <taxon>Caudoviricetes</taxon>
    </lineage>
</organism>
<evidence type="ECO:0000259" key="7">
    <source>
        <dbReference type="PROSITE" id="PS51736"/>
    </source>
</evidence>
<dbReference type="InterPro" id="IPR011109">
    <property type="entry name" value="DNA_bind_recombinase_dom"/>
</dbReference>
<dbReference type="SMART" id="SM00857">
    <property type="entry name" value="Resolvase"/>
    <property type="match status" value="1"/>
</dbReference>
<evidence type="ECO:0000256" key="1">
    <source>
        <dbReference type="ARBA" id="ARBA00022908"/>
    </source>
</evidence>
<dbReference type="PROSITE" id="PS51737">
    <property type="entry name" value="RECOMBINASE_DNA_BIND"/>
    <property type="match status" value="1"/>
</dbReference>
<dbReference type="PANTHER" id="PTHR30461">
    <property type="entry name" value="DNA-INVERTASE FROM LAMBDOID PROPHAGE"/>
    <property type="match status" value="1"/>
</dbReference>
<dbReference type="Pfam" id="PF00239">
    <property type="entry name" value="Resolvase"/>
    <property type="match status" value="1"/>
</dbReference>
<dbReference type="Gene3D" id="3.90.1750.20">
    <property type="entry name" value="Putative Large Serine Recombinase, Chain B, Domain 2"/>
    <property type="match status" value="1"/>
</dbReference>
<keyword evidence="4" id="KW-0233">DNA recombination</keyword>
<feature type="active site" description="O-(5'-phospho-DNA)-serine intermediate" evidence="5 6">
    <location>
        <position position="14"/>
    </location>
</feature>
<dbReference type="Pfam" id="PF13408">
    <property type="entry name" value="Zn_ribbon_recom"/>
    <property type="match status" value="1"/>
</dbReference>
<proteinExistence type="predicted"/>
<dbReference type="EMBL" id="BK015464">
    <property type="protein sequence ID" value="DAE08108.1"/>
    <property type="molecule type" value="Genomic_DNA"/>
</dbReference>
<sequence length="461" mass="53949">MSKILRAASYIRVSTAEQALHGYSLQAQKEYLESYAFTHGMRIVASFADEGQTARKELKKRKAIRELLQSVEREEIDVILFWKMDRWFRNVSDFYKVQDVLDAHDVRWIAVAEPNMNLDTREGRLNLNIMLSIGQNEVDTTSERIRFTVDSMIKNGRLVWGDKNLPLGYHIEDKKIVKTEEEAPIVEEFFRYIKTHRAKRQTMLHIQEMFHIPFSYSQLRTMLSSDFYAGKYRDNYNYCPAYLSYDELLEIREALSHNIKTAPSGRVYLFSGLLRCPRCGTKMASRGNQMISNRKTGAKKTYNYYGCNKALLSNTCTYTHQISQILLEKYLLGNLAAEYAAFQVRCSSVSENKKTAAKKQRSPEKIKSEMERLNQIFQLGRIEFDDYNQKYVKLEKELEEVAEAEPVKINKQYPKVEKVLSENFRAMYDSLTLENRRAFWHSIIKEICIDENNQVSEVIFL</sequence>
<dbReference type="GO" id="GO:0000150">
    <property type="term" value="F:DNA strand exchange activity"/>
    <property type="evidence" value="ECO:0007669"/>
    <property type="project" value="UniProtKB-KW"/>
</dbReference>
<protein>
    <submittedName>
        <fullName evidence="9">Integrase</fullName>
    </submittedName>
</protein>
<dbReference type="InterPro" id="IPR006119">
    <property type="entry name" value="Resolv_N"/>
</dbReference>
<dbReference type="PANTHER" id="PTHR30461:SF23">
    <property type="entry name" value="DNA RECOMBINASE-RELATED"/>
    <property type="match status" value="1"/>
</dbReference>
<name>A0A8S5PPI5_9CAUD</name>
<dbReference type="InterPro" id="IPR050639">
    <property type="entry name" value="SSR_resolvase"/>
</dbReference>
<evidence type="ECO:0000256" key="2">
    <source>
        <dbReference type="ARBA" id="ARBA00023100"/>
    </source>
</evidence>
<feature type="domain" description="Resolvase/invertase-type recombinase catalytic" evidence="7">
    <location>
        <begin position="6"/>
        <end position="156"/>
    </location>
</feature>
<evidence type="ECO:0000256" key="5">
    <source>
        <dbReference type="PIRSR" id="PIRSR606118-50"/>
    </source>
</evidence>
<dbReference type="Gene3D" id="3.40.50.1390">
    <property type="entry name" value="Resolvase, N-terminal catalytic domain"/>
    <property type="match status" value="1"/>
</dbReference>
<dbReference type="GO" id="GO:0003677">
    <property type="term" value="F:DNA binding"/>
    <property type="evidence" value="ECO:0007669"/>
    <property type="project" value="UniProtKB-KW"/>
</dbReference>
<dbReference type="SUPFAM" id="SSF53041">
    <property type="entry name" value="Resolvase-like"/>
    <property type="match status" value="1"/>
</dbReference>
<dbReference type="PROSITE" id="PS00397">
    <property type="entry name" value="RECOMBINASES_1"/>
    <property type="match status" value="1"/>
</dbReference>
<dbReference type="GO" id="GO:0015074">
    <property type="term" value="P:DNA integration"/>
    <property type="evidence" value="ECO:0007669"/>
    <property type="project" value="UniProtKB-KW"/>
</dbReference>
<dbReference type="InterPro" id="IPR025827">
    <property type="entry name" value="Zn_ribbon_recom_dom"/>
</dbReference>
<evidence type="ECO:0000259" key="8">
    <source>
        <dbReference type="PROSITE" id="PS51737"/>
    </source>
</evidence>